<dbReference type="EMBL" id="JMIH01000024">
    <property type="protein sequence ID" value="KEO72397.1"/>
    <property type="molecule type" value="Genomic_DNA"/>
</dbReference>
<keyword evidence="1" id="KW-0472">Membrane</keyword>
<dbReference type="GO" id="GO:0005886">
    <property type="term" value="C:plasma membrane"/>
    <property type="evidence" value="ECO:0007669"/>
    <property type="project" value="TreeGrafter"/>
</dbReference>
<dbReference type="AlphaFoldDB" id="A0A074LF30"/>
<dbReference type="Proteomes" id="UP000027821">
    <property type="component" value="Unassembled WGS sequence"/>
</dbReference>
<dbReference type="InterPro" id="IPR051599">
    <property type="entry name" value="Cell_Envelope_Assoc"/>
</dbReference>
<dbReference type="PANTHER" id="PTHR30336">
    <property type="entry name" value="INNER MEMBRANE PROTEIN, PROBABLE PERMEASE"/>
    <property type="match status" value="1"/>
</dbReference>
<reference evidence="3 4" key="1">
    <citation type="submission" date="2014-04" db="EMBL/GenBank/DDBJ databases">
        <title>Characterization and application of a salt tolerant electro-active bacterium.</title>
        <authorList>
            <person name="Yang L."/>
            <person name="Wei S."/>
            <person name="Tay Q.X.M."/>
        </authorList>
    </citation>
    <scope>NUCLEOTIDE SEQUENCE [LARGE SCALE GENOMIC DNA]</scope>
    <source>
        <strain evidence="3 4">LY1</strain>
    </source>
</reference>
<dbReference type="InterPro" id="IPR003848">
    <property type="entry name" value="DUF218"/>
</dbReference>
<keyword evidence="4" id="KW-1185">Reference proteome</keyword>
<evidence type="ECO:0000313" key="3">
    <source>
        <dbReference type="EMBL" id="KEO72397.1"/>
    </source>
</evidence>
<gene>
    <name evidence="3" type="ORF">EL17_16770</name>
</gene>
<sequence length="256" mass="29036">MVYILSQLFSFLILPLTLVMVLFLLGLVFINRRIGKKLLVASFILLFLLSNRFLANKAANAWEPNYEIIETLPVYPVGIVLTGVTNINKTASDRTFFDRGADRATHAMQLYKLGKIKKILITGGEAFNNVNDNKEAELLAHFMYTAGVPKEDVIIESQALNTRENAVLAKEKLIEKGYGLNDRYLIITSAFHMKRSKACFDKIGMQTDTYPVDYYGTDNSANWQSLFQPSSDSINIWQKLVKEWAGMIIYKILGYI</sequence>
<feature type="transmembrane region" description="Helical" evidence="1">
    <location>
        <begin position="12"/>
        <end position="31"/>
    </location>
</feature>
<feature type="domain" description="DUF218" evidence="2">
    <location>
        <begin position="79"/>
        <end position="246"/>
    </location>
</feature>
<dbReference type="Pfam" id="PF02698">
    <property type="entry name" value="DUF218"/>
    <property type="match status" value="1"/>
</dbReference>
<dbReference type="OrthoDB" id="9782395at2"/>
<evidence type="ECO:0000259" key="2">
    <source>
        <dbReference type="Pfam" id="PF02698"/>
    </source>
</evidence>
<keyword evidence="1" id="KW-0812">Transmembrane</keyword>
<feature type="transmembrane region" description="Helical" evidence="1">
    <location>
        <begin position="38"/>
        <end position="55"/>
    </location>
</feature>
<dbReference type="Gene3D" id="3.40.50.620">
    <property type="entry name" value="HUPs"/>
    <property type="match status" value="1"/>
</dbReference>
<dbReference type="PANTHER" id="PTHR30336:SF20">
    <property type="entry name" value="DUF218 DOMAIN-CONTAINING PROTEIN"/>
    <property type="match status" value="1"/>
</dbReference>
<evidence type="ECO:0000313" key="4">
    <source>
        <dbReference type="Proteomes" id="UP000027821"/>
    </source>
</evidence>
<evidence type="ECO:0000256" key="1">
    <source>
        <dbReference type="SAM" id="Phobius"/>
    </source>
</evidence>
<proteinExistence type="predicted"/>
<organism evidence="3 4">
    <name type="scientific">Anditalea andensis</name>
    <dbReference type="NCBI Taxonomy" id="1048983"/>
    <lineage>
        <taxon>Bacteria</taxon>
        <taxon>Pseudomonadati</taxon>
        <taxon>Bacteroidota</taxon>
        <taxon>Cytophagia</taxon>
        <taxon>Cytophagales</taxon>
        <taxon>Cytophagaceae</taxon>
        <taxon>Anditalea</taxon>
    </lineage>
</organism>
<keyword evidence="1" id="KW-1133">Transmembrane helix</keyword>
<dbReference type="RefSeq" id="WP_035076898.1">
    <property type="nucleotide sequence ID" value="NZ_JMIH01000024.1"/>
</dbReference>
<dbReference type="eggNOG" id="COG1434">
    <property type="taxonomic scope" value="Bacteria"/>
</dbReference>
<comment type="caution">
    <text evidence="3">The sequence shown here is derived from an EMBL/GenBank/DDBJ whole genome shotgun (WGS) entry which is preliminary data.</text>
</comment>
<dbReference type="CDD" id="cd06259">
    <property type="entry name" value="YdcF-like"/>
    <property type="match status" value="1"/>
</dbReference>
<accession>A0A074LF30</accession>
<name>A0A074LF30_9BACT</name>
<dbReference type="InterPro" id="IPR014729">
    <property type="entry name" value="Rossmann-like_a/b/a_fold"/>
</dbReference>
<protein>
    <submittedName>
        <fullName evidence="3">Membrane protein</fullName>
    </submittedName>
</protein>